<proteinExistence type="predicted"/>
<dbReference type="AlphaFoldDB" id="A0A8X6N8F9"/>
<organism evidence="1 2">
    <name type="scientific">Nephila pilipes</name>
    <name type="common">Giant wood spider</name>
    <name type="synonym">Nephila maculata</name>
    <dbReference type="NCBI Taxonomy" id="299642"/>
    <lineage>
        <taxon>Eukaryota</taxon>
        <taxon>Metazoa</taxon>
        <taxon>Ecdysozoa</taxon>
        <taxon>Arthropoda</taxon>
        <taxon>Chelicerata</taxon>
        <taxon>Arachnida</taxon>
        <taxon>Araneae</taxon>
        <taxon>Araneomorphae</taxon>
        <taxon>Entelegynae</taxon>
        <taxon>Araneoidea</taxon>
        <taxon>Nephilidae</taxon>
        <taxon>Nephila</taxon>
    </lineage>
</organism>
<dbReference type="Proteomes" id="UP000887013">
    <property type="component" value="Unassembled WGS sequence"/>
</dbReference>
<keyword evidence="2" id="KW-1185">Reference proteome</keyword>
<feature type="non-terminal residue" evidence="1">
    <location>
        <position position="52"/>
    </location>
</feature>
<sequence>MPPHGKPSVKREIIGGQRELMNCSSELDSRELEVVQGRCKHIVDIIRVFVIL</sequence>
<evidence type="ECO:0000313" key="1">
    <source>
        <dbReference type="EMBL" id="GFT00812.1"/>
    </source>
</evidence>
<reference evidence="1" key="1">
    <citation type="submission" date="2020-08" db="EMBL/GenBank/DDBJ databases">
        <title>Multicomponent nature underlies the extraordinary mechanical properties of spider dragline silk.</title>
        <authorList>
            <person name="Kono N."/>
            <person name="Nakamura H."/>
            <person name="Mori M."/>
            <person name="Yoshida Y."/>
            <person name="Ohtoshi R."/>
            <person name="Malay A.D."/>
            <person name="Moran D.A.P."/>
            <person name="Tomita M."/>
            <person name="Numata K."/>
            <person name="Arakawa K."/>
        </authorList>
    </citation>
    <scope>NUCLEOTIDE SEQUENCE</scope>
</reference>
<name>A0A8X6N8F9_NEPPI</name>
<accession>A0A8X6N8F9</accession>
<dbReference type="EMBL" id="BMAW01006835">
    <property type="protein sequence ID" value="GFT00812.1"/>
    <property type="molecule type" value="Genomic_DNA"/>
</dbReference>
<gene>
    <name evidence="1" type="ORF">NPIL_112061</name>
</gene>
<evidence type="ECO:0000313" key="2">
    <source>
        <dbReference type="Proteomes" id="UP000887013"/>
    </source>
</evidence>
<protein>
    <submittedName>
        <fullName evidence="1">Uncharacterized protein</fullName>
    </submittedName>
</protein>
<comment type="caution">
    <text evidence="1">The sequence shown here is derived from an EMBL/GenBank/DDBJ whole genome shotgun (WGS) entry which is preliminary data.</text>
</comment>